<evidence type="ECO:0000256" key="3">
    <source>
        <dbReference type="ARBA" id="ARBA00022741"/>
    </source>
</evidence>
<evidence type="ECO:0000259" key="8">
    <source>
        <dbReference type="PROSITE" id="PS50893"/>
    </source>
</evidence>
<dbReference type="Pfam" id="PF00005">
    <property type="entry name" value="ABC_tran"/>
    <property type="match status" value="1"/>
</dbReference>
<evidence type="ECO:0000256" key="4">
    <source>
        <dbReference type="ARBA" id="ARBA00022840"/>
    </source>
</evidence>
<evidence type="ECO:0000256" key="7">
    <source>
        <dbReference type="SAM" id="Phobius"/>
    </source>
</evidence>
<dbReference type="GO" id="GO:0005524">
    <property type="term" value="F:ATP binding"/>
    <property type="evidence" value="ECO:0007669"/>
    <property type="project" value="UniProtKB-KW"/>
</dbReference>
<feature type="transmembrane region" description="Helical" evidence="7">
    <location>
        <begin position="375"/>
        <end position="394"/>
    </location>
</feature>
<evidence type="ECO:0000256" key="2">
    <source>
        <dbReference type="ARBA" id="ARBA00022692"/>
    </source>
</evidence>
<feature type="transmembrane region" description="Helical" evidence="7">
    <location>
        <begin position="48"/>
        <end position="69"/>
    </location>
</feature>
<dbReference type="PROSITE" id="PS00211">
    <property type="entry name" value="ABC_TRANSPORTER_1"/>
    <property type="match status" value="1"/>
</dbReference>
<dbReference type="InterPro" id="IPR039421">
    <property type="entry name" value="Type_1_exporter"/>
</dbReference>
<dbReference type="EMBL" id="JBHUEY010000001">
    <property type="protein sequence ID" value="MFD1782690.1"/>
    <property type="molecule type" value="Genomic_DNA"/>
</dbReference>
<dbReference type="Pfam" id="PF00664">
    <property type="entry name" value="ABC_membrane"/>
    <property type="match status" value="1"/>
</dbReference>
<evidence type="ECO:0000313" key="11">
    <source>
        <dbReference type="Proteomes" id="UP001597237"/>
    </source>
</evidence>
<evidence type="ECO:0000256" key="5">
    <source>
        <dbReference type="ARBA" id="ARBA00022989"/>
    </source>
</evidence>
<dbReference type="InterPro" id="IPR003593">
    <property type="entry name" value="AAA+_ATPase"/>
</dbReference>
<feature type="transmembrane region" description="Helical" evidence="7">
    <location>
        <begin position="109"/>
        <end position="127"/>
    </location>
</feature>
<feature type="transmembrane region" description="Helical" evidence="7">
    <location>
        <begin position="232"/>
        <end position="249"/>
    </location>
</feature>
<keyword evidence="11" id="KW-1185">Reference proteome</keyword>
<dbReference type="SUPFAM" id="SSF90123">
    <property type="entry name" value="ABC transporter transmembrane region"/>
    <property type="match status" value="2"/>
</dbReference>
<dbReference type="Gene3D" id="3.40.50.300">
    <property type="entry name" value="P-loop containing nucleotide triphosphate hydrolases"/>
    <property type="match status" value="1"/>
</dbReference>
<dbReference type="SMART" id="SM00382">
    <property type="entry name" value="AAA"/>
    <property type="match status" value="1"/>
</dbReference>
<dbReference type="InterPro" id="IPR003439">
    <property type="entry name" value="ABC_transporter-like_ATP-bd"/>
</dbReference>
<dbReference type="PROSITE" id="PS50929">
    <property type="entry name" value="ABC_TM1F"/>
    <property type="match status" value="1"/>
</dbReference>
<dbReference type="RefSeq" id="WP_377282364.1">
    <property type="nucleotide sequence ID" value="NZ_JBHRSI010000006.1"/>
</dbReference>
<dbReference type="Gene3D" id="1.20.1560.10">
    <property type="entry name" value="ABC transporter type 1, transmembrane domain"/>
    <property type="match status" value="1"/>
</dbReference>
<dbReference type="PANTHER" id="PTHR24221:SF654">
    <property type="entry name" value="ATP-BINDING CASSETTE SUB-FAMILY B MEMBER 6"/>
    <property type="match status" value="1"/>
</dbReference>
<dbReference type="InterPro" id="IPR017871">
    <property type="entry name" value="ABC_transporter-like_CS"/>
</dbReference>
<keyword evidence="5 7" id="KW-1133">Transmembrane helix</keyword>
<evidence type="ECO:0000313" key="10">
    <source>
        <dbReference type="EMBL" id="MFD1782690.1"/>
    </source>
</evidence>
<reference evidence="11" key="1">
    <citation type="journal article" date="2019" name="Int. J. Syst. Evol. Microbiol.">
        <title>The Global Catalogue of Microorganisms (GCM) 10K type strain sequencing project: providing services to taxonomists for standard genome sequencing and annotation.</title>
        <authorList>
            <consortium name="The Broad Institute Genomics Platform"/>
            <consortium name="The Broad Institute Genome Sequencing Center for Infectious Disease"/>
            <person name="Wu L."/>
            <person name="Ma J."/>
        </authorList>
    </citation>
    <scope>NUCLEOTIDE SEQUENCE [LARGE SCALE GENOMIC DNA]</scope>
    <source>
        <strain evidence="11">DFY28</strain>
    </source>
</reference>
<dbReference type="InterPro" id="IPR036640">
    <property type="entry name" value="ABC1_TM_sf"/>
</dbReference>
<keyword evidence="2 7" id="KW-0812">Transmembrane</keyword>
<feature type="transmembrane region" description="Helical" evidence="7">
    <location>
        <begin position="255"/>
        <end position="276"/>
    </location>
</feature>
<gene>
    <name evidence="10" type="ORF">ACFSC0_04735</name>
</gene>
<dbReference type="Proteomes" id="UP001597237">
    <property type="component" value="Unassembled WGS sequence"/>
</dbReference>
<name>A0ABW4N1Y9_9CAUL</name>
<dbReference type="InterPro" id="IPR011527">
    <property type="entry name" value="ABC1_TM_dom"/>
</dbReference>
<feature type="transmembrane region" description="Helical" evidence="7">
    <location>
        <begin position="337"/>
        <end position="363"/>
    </location>
</feature>
<sequence length="667" mass="72836">MTDAALKSLAPAAAAGPAQDRAERIGLRETLWLMGRALTYIWPMRGRFFVGLALASIAVVASIVAPWPLKILTDYVVLRKPITEAEVEKFPPFLQWFMEMMIGWSPQQVAFATILLAASFLLTFGVFGQGAAGRDTTDAQLAEGQDTATRTENEANRGRSYASGIWGFLEYRWELRFSQALNHYYRCQLFERIKALPMTTLEDRRIGDSLYRVMYDTPMISAVCQTLIQQPITTLLTIAALGYVLTFSFGDAPEVVWAALAVAPAAFLMTLPLAGFARRRSTQSRLAGGDTTSAIEEGMSNILAIQSLGGWKRERARFAAASAESFRRFRGVVLANILVLVASGLAQQLLLSAVFLVVSAQIIAGEMSVGDYMVITIYFASMAGSAILTGRLWVDLQDNAAGLKRVFELMDMPVEQDLGTKVLPPIQQGVKMEAVTLVYPDGRKALDDVDFEARIGEIVAIVGPTGAGKTSLAYLVPRFHRPTAGKVTIDGYDLDEVKLESLRRQVTYVFQETHLFGDTIAANIAYAKPGASREEIEAVAKIAGAHGFITALPEGYDTDLGAKGGKLSVGQKQRIAIARGLLRESKILILDEPTSALDPETERYLVAALEEASKDRAVIIIAHRLSTIVHADRIVFLEDGKVREQGSHAELMARGGAYAEFARLQSQ</sequence>
<keyword evidence="4 10" id="KW-0067">ATP-binding</keyword>
<proteinExistence type="predicted"/>
<comment type="caution">
    <text evidence="10">The sequence shown here is derived from an EMBL/GenBank/DDBJ whole genome shotgun (WGS) entry which is preliminary data.</text>
</comment>
<dbReference type="PROSITE" id="PS50893">
    <property type="entry name" value="ABC_TRANSPORTER_2"/>
    <property type="match status" value="1"/>
</dbReference>
<dbReference type="InterPro" id="IPR027417">
    <property type="entry name" value="P-loop_NTPase"/>
</dbReference>
<evidence type="ECO:0000259" key="9">
    <source>
        <dbReference type="PROSITE" id="PS50929"/>
    </source>
</evidence>
<protein>
    <submittedName>
        <fullName evidence="10">ABC transporter ATP-binding protein</fullName>
    </submittedName>
</protein>
<feature type="domain" description="ABC transporter" evidence="8">
    <location>
        <begin position="430"/>
        <end position="664"/>
    </location>
</feature>
<dbReference type="CDD" id="cd07346">
    <property type="entry name" value="ABC_6TM_exporters"/>
    <property type="match status" value="1"/>
</dbReference>
<keyword evidence="6 7" id="KW-0472">Membrane</keyword>
<keyword evidence="3" id="KW-0547">Nucleotide-binding</keyword>
<comment type="subcellular location">
    <subcellularLocation>
        <location evidence="1">Cell membrane</location>
        <topology evidence="1">Multi-pass membrane protein</topology>
    </subcellularLocation>
</comment>
<evidence type="ECO:0000256" key="1">
    <source>
        <dbReference type="ARBA" id="ARBA00004651"/>
    </source>
</evidence>
<organism evidence="10 11">
    <name type="scientific">Phenylobacterium terrae</name>
    <dbReference type="NCBI Taxonomy" id="2665495"/>
    <lineage>
        <taxon>Bacteria</taxon>
        <taxon>Pseudomonadati</taxon>
        <taxon>Pseudomonadota</taxon>
        <taxon>Alphaproteobacteria</taxon>
        <taxon>Caulobacterales</taxon>
        <taxon>Caulobacteraceae</taxon>
        <taxon>Phenylobacterium</taxon>
    </lineage>
</organism>
<dbReference type="PANTHER" id="PTHR24221">
    <property type="entry name" value="ATP-BINDING CASSETTE SUB-FAMILY B"/>
    <property type="match status" value="1"/>
</dbReference>
<feature type="domain" description="ABC transmembrane type-1" evidence="9">
    <location>
        <begin position="49"/>
        <end position="398"/>
    </location>
</feature>
<accession>A0ABW4N1Y9</accession>
<dbReference type="SUPFAM" id="SSF52540">
    <property type="entry name" value="P-loop containing nucleoside triphosphate hydrolases"/>
    <property type="match status" value="1"/>
</dbReference>
<evidence type="ECO:0000256" key="6">
    <source>
        <dbReference type="ARBA" id="ARBA00023136"/>
    </source>
</evidence>